<proteinExistence type="predicted"/>
<dbReference type="GO" id="GO:0005634">
    <property type="term" value="C:nucleus"/>
    <property type="evidence" value="ECO:0007669"/>
    <property type="project" value="TreeGrafter"/>
</dbReference>
<keyword evidence="1" id="KW-0175">Coiled coil</keyword>
<name>A0A9P0TQB4_PIEBR</name>
<organism evidence="4 5">
    <name type="scientific">Pieris brassicae</name>
    <name type="common">White butterfly</name>
    <name type="synonym">Large white butterfly</name>
    <dbReference type="NCBI Taxonomy" id="7116"/>
    <lineage>
        <taxon>Eukaryota</taxon>
        <taxon>Metazoa</taxon>
        <taxon>Ecdysozoa</taxon>
        <taxon>Arthropoda</taxon>
        <taxon>Hexapoda</taxon>
        <taxon>Insecta</taxon>
        <taxon>Pterygota</taxon>
        <taxon>Neoptera</taxon>
        <taxon>Endopterygota</taxon>
        <taxon>Lepidoptera</taxon>
        <taxon>Glossata</taxon>
        <taxon>Ditrysia</taxon>
        <taxon>Papilionoidea</taxon>
        <taxon>Pieridae</taxon>
        <taxon>Pierinae</taxon>
        <taxon>Pieris</taxon>
    </lineage>
</organism>
<dbReference type="InterPro" id="IPR013783">
    <property type="entry name" value="Ig-like_fold"/>
</dbReference>
<dbReference type="PANTHER" id="PTHR23210:SF26">
    <property type="entry name" value="ACTIVATING TRANSCRIPTION FACTOR 7-INTERACTING PROTEIN 1"/>
    <property type="match status" value="1"/>
</dbReference>
<feature type="region of interest" description="Disordered" evidence="2">
    <location>
        <begin position="340"/>
        <end position="381"/>
    </location>
</feature>
<feature type="region of interest" description="Disordered" evidence="2">
    <location>
        <begin position="686"/>
        <end position="797"/>
    </location>
</feature>
<dbReference type="EMBL" id="CALOZG010000029">
    <property type="protein sequence ID" value="CAH4032928.1"/>
    <property type="molecule type" value="Genomic_DNA"/>
</dbReference>
<dbReference type="InterPro" id="IPR036116">
    <property type="entry name" value="FN3_sf"/>
</dbReference>
<protein>
    <recommendedName>
        <fullName evidence="3">Fibronectin type-III domain-containing protein</fullName>
    </recommendedName>
</protein>
<evidence type="ECO:0000256" key="1">
    <source>
        <dbReference type="SAM" id="Coils"/>
    </source>
</evidence>
<feature type="domain" description="Fibronectin type-III" evidence="3">
    <location>
        <begin position="886"/>
        <end position="991"/>
    </location>
</feature>
<dbReference type="AlphaFoldDB" id="A0A9P0TQB4"/>
<dbReference type="PANTHER" id="PTHR23210">
    <property type="entry name" value="ACTIVATING TRANSCRIPTION FACTOR 7 INTERACTING PROTEIN"/>
    <property type="match status" value="1"/>
</dbReference>
<evidence type="ECO:0000256" key="2">
    <source>
        <dbReference type="SAM" id="MobiDB-lite"/>
    </source>
</evidence>
<dbReference type="SUPFAM" id="SSF49265">
    <property type="entry name" value="Fibronectin type III"/>
    <property type="match status" value="1"/>
</dbReference>
<dbReference type="CDD" id="cd00063">
    <property type="entry name" value="FN3"/>
    <property type="match status" value="1"/>
</dbReference>
<dbReference type="GO" id="GO:0005667">
    <property type="term" value="C:transcription regulator complex"/>
    <property type="evidence" value="ECO:0007669"/>
    <property type="project" value="TreeGrafter"/>
</dbReference>
<feature type="compositionally biased region" description="Polar residues" evidence="2">
    <location>
        <begin position="692"/>
        <end position="706"/>
    </location>
</feature>
<dbReference type="InterPro" id="IPR056565">
    <property type="entry name" value="Fn3_ATF7IP"/>
</dbReference>
<dbReference type="Proteomes" id="UP001152562">
    <property type="component" value="Unassembled WGS sequence"/>
</dbReference>
<evidence type="ECO:0000313" key="4">
    <source>
        <dbReference type="EMBL" id="CAH4032928.1"/>
    </source>
</evidence>
<dbReference type="Gene3D" id="2.60.40.10">
    <property type="entry name" value="Immunoglobulins"/>
    <property type="match status" value="1"/>
</dbReference>
<feature type="compositionally biased region" description="Polar residues" evidence="2">
    <location>
        <begin position="356"/>
        <end position="370"/>
    </location>
</feature>
<sequence length="991" mass="110392">MQLIFDSDTDADIRKVNMAVINSENINEKFSSDRLLEKFSQNECVDNRQEDVKKMADAEVTSKDNNIENNSDTGIDSINNHATIETVFQDQTVEIKNEEDSKIIIPAKLHNHENTNLNTHCNESDKNSILERKLSSELTENVETECNEDILRVTMSEICNKKETVKTNFKNSPSLRSKEEIDCNNEENAIPLITLNDSLENMDVDQESNTENSKISIEVGSVEQSCKNNIENLKPIVASSKENVTMSGKQIDLGNELVENTALPQSEAISPNKLIDHVKQDAVNININLDSIIESSNVKLDKSPKEEVANCETFLPMAVSDKNIKTGITQVTSETHVDPNTIEINDDSSQDDISQKEPSVNNSTTVSPTNKDNKLKGNNVASLSNENIKEEISNSSVKELGNLNEKDEQVCISKEDINNVINKPRMEEDKSLDSNVQSKSIEQKKDIQVSLKSKLSNTLDILSDDDEYPVSGQNKNIQETNKQCINVEDDDDILLIDDEDASNGEKKIPADNLSLIPAKDVKEILENNQVHAEKKLEKEINNVIIAKDMNELDVKDEKNTVVPDTEKLKNEAEIPSPPPSKPLLPTNFLSLCKKNVSEMTRNDLEEFCIMKIVESVVDRGNIGEMKSQLKKMALSLDEHRNKIKSITKQNQDLQVILRSVQEACRKNSLVTPLKITRSVGIQVVTAEKSKQKATAPSQNNLATTSPAKPVRSPSLQNKSKQNTTPSQNIPVPRLVPAKSSPSNQANQTSNNKVPINLQPTAIRPAVPRPEKRPFSKSQTGSDTVDLTDDEPPNKVVTRPGNQAVRVISPQNLMPPQRVPTVNSPRKVYIPIGGGQVSNVRPTQQAYMLKPVNNQNVRQRVPGMRRVHPAPLPESGKQYQAVSWKGIPPAPEIKLSKVENGIVISWKLDNYREDVHENIASYQIYAYQETPSPPSTNLWKKIGDVKALPLPMACTLTQFVPGFKYYFAVRAVDVRSRQGSFSNPGNIMLLNK</sequence>
<comment type="caution">
    <text evidence="4">The sequence shown here is derived from an EMBL/GenBank/DDBJ whole genome shotgun (WGS) entry which is preliminary data.</text>
</comment>
<dbReference type="PROSITE" id="PS50853">
    <property type="entry name" value="FN3"/>
    <property type="match status" value="1"/>
</dbReference>
<dbReference type="GO" id="GO:0003712">
    <property type="term" value="F:transcription coregulator activity"/>
    <property type="evidence" value="ECO:0007669"/>
    <property type="project" value="TreeGrafter"/>
</dbReference>
<feature type="coiled-coil region" evidence="1">
    <location>
        <begin position="622"/>
        <end position="656"/>
    </location>
</feature>
<dbReference type="Pfam" id="PF16794">
    <property type="entry name" value="fn3_4"/>
    <property type="match status" value="1"/>
</dbReference>
<reference evidence="4" key="1">
    <citation type="submission" date="2022-05" db="EMBL/GenBank/DDBJ databases">
        <authorList>
            <person name="Okamura Y."/>
        </authorList>
    </citation>
    <scope>NUCLEOTIDE SEQUENCE</scope>
</reference>
<evidence type="ECO:0000313" key="5">
    <source>
        <dbReference type="Proteomes" id="UP001152562"/>
    </source>
</evidence>
<dbReference type="InterPro" id="IPR026085">
    <property type="entry name" value="ATF7-int"/>
</dbReference>
<dbReference type="GO" id="GO:0006355">
    <property type="term" value="P:regulation of DNA-templated transcription"/>
    <property type="evidence" value="ECO:0007669"/>
    <property type="project" value="TreeGrafter"/>
</dbReference>
<dbReference type="InterPro" id="IPR003961">
    <property type="entry name" value="FN3_dom"/>
</dbReference>
<keyword evidence="5" id="KW-1185">Reference proteome</keyword>
<gene>
    <name evidence="4" type="ORF">PIBRA_LOCUS9268</name>
</gene>
<feature type="compositionally biased region" description="Polar residues" evidence="2">
    <location>
        <begin position="713"/>
        <end position="729"/>
    </location>
</feature>
<feature type="compositionally biased region" description="Polar residues" evidence="2">
    <location>
        <begin position="775"/>
        <end position="784"/>
    </location>
</feature>
<accession>A0A9P0TQB4</accession>
<evidence type="ECO:0000259" key="3">
    <source>
        <dbReference type="PROSITE" id="PS50853"/>
    </source>
</evidence>
<feature type="compositionally biased region" description="Polar residues" evidence="2">
    <location>
        <begin position="739"/>
        <end position="759"/>
    </location>
</feature>
<feature type="region of interest" description="Disordered" evidence="2">
    <location>
        <begin position="424"/>
        <end position="443"/>
    </location>
</feature>